<dbReference type="STRING" id="94869.SAMN04488529_101867"/>
<dbReference type="Pfam" id="PF02572">
    <property type="entry name" value="CobA_CobO_BtuR"/>
    <property type="match status" value="1"/>
</dbReference>
<name>A0A1H0NLY9_9CLOT</name>
<keyword evidence="2" id="KW-1185">Reference proteome</keyword>
<dbReference type="PANTHER" id="PTHR46638:SF1">
    <property type="entry name" value="CORRINOID ADENOSYLTRANSFERASE"/>
    <property type="match status" value="1"/>
</dbReference>
<dbReference type="SUPFAM" id="SSF52540">
    <property type="entry name" value="P-loop containing nucleoside triphosphate hydrolases"/>
    <property type="match status" value="1"/>
</dbReference>
<dbReference type="Gene3D" id="3.40.50.300">
    <property type="entry name" value="P-loop containing nucleotide triphosphate hydrolases"/>
    <property type="match status" value="1"/>
</dbReference>
<gene>
    <name evidence="1" type="ORF">SAMN04488529_101867</name>
</gene>
<organism evidence="1 2">
    <name type="scientific">Clostridium gasigenes</name>
    <dbReference type="NCBI Taxonomy" id="94869"/>
    <lineage>
        <taxon>Bacteria</taxon>
        <taxon>Bacillati</taxon>
        <taxon>Bacillota</taxon>
        <taxon>Clostridia</taxon>
        <taxon>Eubacteriales</taxon>
        <taxon>Clostridiaceae</taxon>
        <taxon>Clostridium</taxon>
    </lineage>
</organism>
<dbReference type="RefSeq" id="WP_089966170.1">
    <property type="nucleotide sequence ID" value="NZ_FNJM01000001.1"/>
</dbReference>
<keyword evidence="1" id="KW-0808">Transferase</keyword>
<dbReference type="GO" id="GO:0005524">
    <property type="term" value="F:ATP binding"/>
    <property type="evidence" value="ECO:0007669"/>
    <property type="project" value="InterPro"/>
</dbReference>
<dbReference type="PANTHER" id="PTHR46638">
    <property type="entry name" value="CORRINOID ADENOSYLTRANSFERASE"/>
    <property type="match status" value="1"/>
</dbReference>
<dbReference type="EMBL" id="FNJM01000001">
    <property type="protein sequence ID" value="SDO93445.1"/>
    <property type="molecule type" value="Genomic_DNA"/>
</dbReference>
<evidence type="ECO:0000313" key="1">
    <source>
        <dbReference type="EMBL" id="SDO93445.1"/>
    </source>
</evidence>
<protein>
    <submittedName>
        <fullName evidence="1">Cob(I)alamin adenosyltransferase</fullName>
    </submittedName>
</protein>
<dbReference type="InterPro" id="IPR027417">
    <property type="entry name" value="P-loop_NTPase"/>
</dbReference>
<dbReference type="GO" id="GO:0008817">
    <property type="term" value="F:corrinoid adenosyltransferase activity"/>
    <property type="evidence" value="ECO:0007669"/>
    <property type="project" value="InterPro"/>
</dbReference>
<dbReference type="PIRSF" id="PIRSF015617">
    <property type="entry name" value="Adensltrnsf_CobA"/>
    <property type="match status" value="1"/>
</dbReference>
<dbReference type="Proteomes" id="UP000198597">
    <property type="component" value="Unassembled WGS sequence"/>
</dbReference>
<dbReference type="GO" id="GO:0009236">
    <property type="term" value="P:cobalamin biosynthetic process"/>
    <property type="evidence" value="ECO:0007669"/>
    <property type="project" value="InterPro"/>
</dbReference>
<sequence length="176" mass="19936">MEIGLIHIYCGNGKGKTTAAMGLGMRCAGRKNKVLLTQFLKDNNTGELVSIEKLNEYFHVVKGAPMKDWFNCLDKEGQEEVIKEHRDRFLSITKKAIDENYDLLILDETMAALNYGVLELDTVLEFLKNKPKNLEVVLTGRNPNQKLIDIANYVSEINPIKHPFEEGIPSRIGIEM</sequence>
<reference evidence="1 2" key="1">
    <citation type="submission" date="2016-10" db="EMBL/GenBank/DDBJ databases">
        <authorList>
            <person name="de Groot N.N."/>
        </authorList>
    </citation>
    <scope>NUCLEOTIDE SEQUENCE [LARGE SCALE GENOMIC DNA]</scope>
    <source>
        <strain evidence="1 2">DSM 12272</strain>
    </source>
</reference>
<evidence type="ECO:0000313" key="2">
    <source>
        <dbReference type="Proteomes" id="UP000198597"/>
    </source>
</evidence>
<proteinExistence type="predicted"/>
<dbReference type="AlphaFoldDB" id="A0A1H0NLY9"/>
<accession>A0A1H0NLY9</accession>
<dbReference type="InterPro" id="IPR003724">
    <property type="entry name" value="CblAdoTrfase_CobA"/>
</dbReference>
<dbReference type="OrthoDB" id="9810309at2"/>